<dbReference type="PANTHER" id="PTHR16128">
    <property type="entry name" value="FAD/NAD(P)-BINDING OXIDOREDUCTASE FAMILY PROTEIN"/>
    <property type="match status" value="1"/>
</dbReference>
<comment type="caution">
    <text evidence="2">The sequence shown here is derived from an EMBL/GenBank/DDBJ whole genome shotgun (WGS) entry which is preliminary data.</text>
</comment>
<keyword evidence="3" id="KW-1185">Reference proteome</keyword>
<dbReference type="Gene3D" id="3.90.660.10">
    <property type="match status" value="1"/>
</dbReference>
<dbReference type="InterPro" id="IPR002937">
    <property type="entry name" value="Amino_oxidase"/>
</dbReference>
<dbReference type="Pfam" id="PF13450">
    <property type="entry name" value="NAD_binding_8"/>
    <property type="match status" value="1"/>
</dbReference>
<reference evidence="3" key="1">
    <citation type="journal article" date="2019" name="Int. J. Syst. Evol. Microbiol.">
        <title>The Global Catalogue of Microorganisms (GCM) 10K type strain sequencing project: providing services to taxonomists for standard genome sequencing and annotation.</title>
        <authorList>
            <consortium name="The Broad Institute Genomics Platform"/>
            <consortium name="The Broad Institute Genome Sequencing Center for Infectious Disease"/>
            <person name="Wu L."/>
            <person name="Ma J."/>
        </authorList>
    </citation>
    <scope>NUCLEOTIDE SEQUENCE [LARGE SCALE GENOMIC DNA]</scope>
    <source>
        <strain evidence="3">CCUG 60525</strain>
    </source>
</reference>
<evidence type="ECO:0000313" key="2">
    <source>
        <dbReference type="EMBL" id="MFD1008655.1"/>
    </source>
</evidence>
<dbReference type="PANTHER" id="PTHR16128:SF5">
    <property type="entry name" value="FAD_NAD(P)-BINDING OXIDOREDUCTASE FAMILY PROTEIN"/>
    <property type="match status" value="1"/>
</dbReference>
<sequence>MKPSIAIIGAGLAGLTLARELSLHADITLFEKARGLGGRMSTRRNDTHQWDHGAQFFTARSSAFTALLTPFISDGTVVEWQPNITTLSPHKSPYKRPWFEPHYVAVPGMNRLLKAMAGNLNIQLSTRVEKVEQQHQHWRLLDEYDQLLGEYDWVISSAPLPQTQVLLPVEILGDNLERYGMLPCYALLLTVDDADLPTWDAAQVNDAPIRWVAFNHRLPGRNPQAGTVVVHSTPEWATAHLEDDQEVVKQQLLESFCSLSGVNAKAITQVQLHRWRYALSADVSEPDAEFVLNTQARLAACGDWCLGGRVEAAFTSAYQLAKVLQTKFLQTKL</sequence>
<feature type="domain" description="Amine oxidase" evidence="1">
    <location>
        <begin position="101"/>
        <end position="321"/>
    </location>
</feature>
<evidence type="ECO:0000313" key="3">
    <source>
        <dbReference type="Proteomes" id="UP001597048"/>
    </source>
</evidence>
<dbReference type="EMBL" id="JBHTJS010000039">
    <property type="protein sequence ID" value="MFD1008655.1"/>
    <property type="molecule type" value="Genomic_DNA"/>
</dbReference>
<gene>
    <name evidence="2" type="ORF">ACFQ1C_10870</name>
</gene>
<organism evidence="2 3">
    <name type="scientific">Oceanisphaera ostreae</name>
    <dbReference type="NCBI Taxonomy" id="914151"/>
    <lineage>
        <taxon>Bacteria</taxon>
        <taxon>Pseudomonadati</taxon>
        <taxon>Pseudomonadota</taxon>
        <taxon>Gammaproteobacteria</taxon>
        <taxon>Aeromonadales</taxon>
        <taxon>Aeromonadaceae</taxon>
        <taxon>Oceanisphaera</taxon>
    </lineage>
</organism>
<dbReference type="InterPro" id="IPR036188">
    <property type="entry name" value="FAD/NAD-bd_sf"/>
</dbReference>
<protein>
    <submittedName>
        <fullName evidence="2">NAD(P)/FAD-dependent oxidoreductase</fullName>
    </submittedName>
</protein>
<dbReference type="Gene3D" id="3.50.50.60">
    <property type="entry name" value="FAD/NAD(P)-binding domain"/>
    <property type="match status" value="1"/>
</dbReference>
<accession>A0ABW3KIG9</accession>
<evidence type="ECO:0000259" key="1">
    <source>
        <dbReference type="Pfam" id="PF01593"/>
    </source>
</evidence>
<name>A0ABW3KIG9_9GAMM</name>
<dbReference type="RefSeq" id="WP_379558635.1">
    <property type="nucleotide sequence ID" value="NZ_JBHTJS010000039.1"/>
</dbReference>
<dbReference type="Proteomes" id="UP001597048">
    <property type="component" value="Unassembled WGS sequence"/>
</dbReference>
<dbReference type="Pfam" id="PF01593">
    <property type="entry name" value="Amino_oxidase"/>
    <property type="match status" value="1"/>
</dbReference>
<proteinExistence type="predicted"/>
<dbReference type="SUPFAM" id="SSF51905">
    <property type="entry name" value="FAD/NAD(P)-binding domain"/>
    <property type="match status" value="1"/>
</dbReference>